<accession>A0A9N9FZF0</accession>
<evidence type="ECO:0000313" key="2">
    <source>
        <dbReference type="EMBL" id="CAG8566636.1"/>
    </source>
</evidence>
<keyword evidence="3" id="KW-1185">Reference proteome</keyword>
<feature type="region of interest" description="Disordered" evidence="1">
    <location>
        <begin position="107"/>
        <end position="127"/>
    </location>
</feature>
<dbReference type="OrthoDB" id="2338242at2759"/>
<dbReference type="EMBL" id="CAJVPS010002364">
    <property type="protein sequence ID" value="CAG8566636.1"/>
    <property type="molecule type" value="Genomic_DNA"/>
</dbReference>
<dbReference type="AlphaFoldDB" id="A0A9N9FZF0"/>
<reference evidence="2" key="1">
    <citation type="submission" date="2021-06" db="EMBL/GenBank/DDBJ databases">
        <authorList>
            <person name="Kallberg Y."/>
            <person name="Tangrot J."/>
            <person name="Rosling A."/>
        </authorList>
    </citation>
    <scope>NUCLEOTIDE SEQUENCE</scope>
    <source>
        <strain evidence="2">FL130A</strain>
    </source>
</reference>
<proteinExistence type="predicted"/>
<name>A0A9N9FZF0_9GLOM</name>
<organism evidence="2 3">
    <name type="scientific">Ambispora leptoticha</name>
    <dbReference type="NCBI Taxonomy" id="144679"/>
    <lineage>
        <taxon>Eukaryota</taxon>
        <taxon>Fungi</taxon>
        <taxon>Fungi incertae sedis</taxon>
        <taxon>Mucoromycota</taxon>
        <taxon>Glomeromycotina</taxon>
        <taxon>Glomeromycetes</taxon>
        <taxon>Archaeosporales</taxon>
        <taxon>Ambisporaceae</taxon>
        <taxon>Ambispora</taxon>
    </lineage>
</organism>
<protein>
    <submittedName>
        <fullName evidence="2">12174_t:CDS:1</fullName>
    </submittedName>
</protein>
<evidence type="ECO:0000256" key="1">
    <source>
        <dbReference type="SAM" id="MobiDB-lite"/>
    </source>
</evidence>
<gene>
    <name evidence="2" type="ORF">ALEPTO_LOCUS6614</name>
</gene>
<evidence type="ECO:0000313" key="3">
    <source>
        <dbReference type="Proteomes" id="UP000789508"/>
    </source>
</evidence>
<comment type="caution">
    <text evidence="2">The sequence shown here is derived from an EMBL/GenBank/DDBJ whole genome shotgun (WGS) entry which is preliminary data.</text>
</comment>
<dbReference type="Proteomes" id="UP000789508">
    <property type="component" value="Unassembled WGS sequence"/>
</dbReference>
<sequence length="314" mass="36600">MSSPLIRTEAEKIIPTCNDNEEVLDYLKELLQPGIRYINNIEYFKLTLLSSPPLQIVQQSIPSQDAVAVDPVINEPSLSSERVEKRFQVRMCHSEFLRHYAIEEPEKSENNLQTAEATEESEKSENNLQTAEAIKKTYIGELPNNPVDTHLPETASGLLRYYELWNCHYTKWPGLNEYSDHLRDISKDRVHHSFKKEIEVLRTLFANEHPAHLRLTQLESQLKMRQSARMIKRTTRKRVADATKLLAKKVTIKKELEIEEDRDSAIVNGYRRINKHYDNFHEASTQLVKRKLLADNDSDHGKIEVEDLKRCRQQ</sequence>